<dbReference type="PANTHER" id="PTHR46119:SF7">
    <property type="entry name" value="OS01G0595201 PROTEIN"/>
    <property type="match status" value="1"/>
</dbReference>
<dbReference type="Pfam" id="PF00403">
    <property type="entry name" value="HMA"/>
    <property type="match status" value="1"/>
</dbReference>
<comment type="caution">
    <text evidence="2">The sequence shown here is derived from an EMBL/GenBank/DDBJ whole genome shotgun (WGS) entry which is preliminary data.</text>
</comment>
<dbReference type="PROSITE" id="PS50846">
    <property type="entry name" value="HMA_2"/>
    <property type="match status" value="1"/>
</dbReference>
<reference evidence="2" key="1">
    <citation type="journal article" date="2019" name="BMC Genomics">
        <title>A new reference genome for Sorghum bicolor reveals high levels of sequence similarity between sweet and grain genotypes: implications for the genetics of sugar metabolism.</title>
        <authorList>
            <person name="Cooper E.A."/>
            <person name="Brenton Z.W."/>
            <person name="Flinn B.S."/>
            <person name="Jenkins J."/>
            <person name="Shu S."/>
            <person name="Flowers D."/>
            <person name="Luo F."/>
            <person name="Wang Y."/>
            <person name="Xia P."/>
            <person name="Barry K."/>
            <person name="Daum C."/>
            <person name="Lipzen A."/>
            <person name="Yoshinaga Y."/>
            <person name="Schmutz J."/>
            <person name="Saski C."/>
            <person name="Vermerris W."/>
            <person name="Kresovich S."/>
        </authorList>
    </citation>
    <scope>NUCLEOTIDE SEQUENCE</scope>
</reference>
<proteinExistence type="predicted"/>
<dbReference type="Proteomes" id="UP000807115">
    <property type="component" value="Chromosome 3"/>
</dbReference>
<sequence>MYAGFQPGKEIHLMAARGFERFSRWFQRSSAAAGGSKDEDDRSERNGLLRSQLDQVVPVTDCADTSKALAVHMEPKTVALKVSMHCHGCARKVQKQISKLQGVVSFRVELESKRLTVVGNVSPTEVLECVCKVTKHAEILQAP</sequence>
<evidence type="ECO:0000313" key="2">
    <source>
        <dbReference type="EMBL" id="KAG0538311.1"/>
    </source>
</evidence>
<dbReference type="Gene3D" id="3.30.70.100">
    <property type="match status" value="1"/>
</dbReference>
<dbReference type="SUPFAM" id="SSF55008">
    <property type="entry name" value="HMA, heavy metal-associated domain"/>
    <property type="match status" value="1"/>
</dbReference>
<dbReference type="AlphaFoldDB" id="A0A921RFD2"/>
<dbReference type="EMBL" id="CM027682">
    <property type="protein sequence ID" value="KAG0538311.1"/>
    <property type="molecule type" value="Genomic_DNA"/>
</dbReference>
<dbReference type="InterPro" id="IPR044526">
    <property type="entry name" value="NAKR1-3"/>
</dbReference>
<gene>
    <name evidence="2" type="ORF">BDA96_03G224700</name>
</gene>
<feature type="domain" description="HMA" evidence="1">
    <location>
        <begin position="75"/>
        <end position="138"/>
    </location>
</feature>
<dbReference type="GO" id="GO:0046872">
    <property type="term" value="F:metal ion binding"/>
    <property type="evidence" value="ECO:0007669"/>
    <property type="project" value="InterPro"/>
</dbReference>
<reference evidence="2" key="2">
    <citation type="submission" date="2020-10" db="EMBL/GenBank/DDBJ databases">
        <authorList>
            <person name="Cooper E.A."/>
            <person name="Brenton Z.W."/>
            <person name="Flinn B.S."/>
            <person name="Jenkins J."/>
            <person name="Shu S."/>
            <person name="Flowers D."/>
            <person name="Luo F."/>
            <person name="Wang Y."/>
            <person name="Xia P."/>
            <person name="Barry K."/>
            <person name="Daum C."/>
            <person name="Lipzen A."/>
            <person name="Yoshinaga Y."/>
            <person name="Schmutz J."/>
            <person name="Saski C."/>
            <person name="Vermerris W."/>
            <person name="Kresovich S."/>
        </authorList>
    </citation>
    <scope>NUCLEOTIDE SEQUENCE</scope>
</reference>
<dbReference type="PANTHER" id="PTHR46119">
    <property type="entry name" value="OS08G0405700 PROTEIN"/>
    <property type="match status" value="1"/>
</dbReference>
<evidence type="ECO:0000313" key="3">
    <source>
        <dbReference type="Proteomes" id="UP000807115"/>
    </source>
</evidence>
<evidence type="ECO:0000259" key="1">
    <source>
        <dbReference type="PROSITE" id="PS50846"/>
    </source>
</evidence>
<organism evidence="2 3">
    <name type="scientific">Sorghum bicolor</name>
    <name type="common">Sorghum</name>
    <name type="synonym">Sorghum vulgare</name>
    <dbReference type="NCBI Taxonomy" id="4558"/>
    <lineage>
        <taxon>Eukaryota</taxon>
        <taxon>Viridiplantae</taxon>
        <taxon>Streptophyta</taxon>
        <taxon>Embryophyta</taxon>
        <taxon>Tracheophyta</taxon>
        <taxon>Spermatophyta</taxon>
        <taxon>Magnoliopsida</taxon>
        <taxon>Liliopsida</taxon>
        <taxon>Poales</taxon>
        <taxon>Poaceae</taxon>
        <taxon>PACMAD clade</taxon>
        <taxon>Panicoideae</taxon>
        <taxon>Andropogonodae</taxon>
        <taxon>Andropogoneae</taxon>
        <taxon>Sorghinae</taxon>
        <taxon>Sorghum</taxon>
    </lineage>
</organism>
<dbReference type="InterPro" id="IPR006121">
    <property type="entry name" value="HMA_dom"/>
</dbReference>
<dbReference type="OrthoDB" id="689350at2759"/>
<dbReference type="InterPro" id="IPR036163">
    <property type="entry name" value="HMA_dom_sf"/>
</dbReference>
<accession>A0A921RFD2</accession>
<dbReference type="CDD" id="cd00371">
    <property type="entry name" value="HMA"/>
    <property type="match status" value="1"/>
</dbReference>
<name>A0A921RFD2_SORBI</name>
<protein>
    <recommendedName>
        <fullName evidence="1">HMA domain-containing protein</fullName>
    </recommendedName>
</protein>